<dbReference type="InterPro" id="IPR036909">
    <property type="entry name" value="Cyt_c-like_dom_sf"/>
</dbReference>
<keyword evidence="1" id="KW-0732">Signal</keyword>
<dbReference type="RefSeq" id="WP_085050871.1">
    <property type="nucleotide sequence ID" value="NZ_LNQR01000018.1"/>
</dbReference>
<keyword evidence="3" id="KW-1185">Reference proteome</keyword>
<organism evidence="2 3">
    <name type="scientific">Candidatus Magnetominusculus xianensis</name>
    <dbReference type="NCBI Taxonomy" id="1748249"/>
    <lineage>
        <taxon>Bacteria</taxon>
        <taxon>Pseudomonadati</taxon>
        <taxon>Nitrospirota</taxon>
        <taxon>Nitrospiria</taxon>
        <taxon>Nitrospirales</taxon>
        <taxon>Nitrospiraceae</taxon>
        <taxon>Candidatus Magnetominusculus</taxon>
    </lineage>
</organism>
<evidence type="ECO:0008006" key="4">
    <source>
        <dbReference type="Google" id="ProtNLM"/>
    </source>
</evidence>
<dbReference type="EMBL" id="LNQR01000018">
    <property type="protein sequence ID" value="KWT92907.1"/>
    <property type="molecule type" value="Genomic_DNA"/>
</dbReference>
<dbReference type="SUPFAM" id="SSF46626">
    <property type="entry name" value="Cytochrome c"/>
    <property type="match status" value="1"/>
</dbReference>
<comment type="caution">
    <text evidence="2">The sequence shown here is derived from an EMBL/GenBank/DDBJ whole genome shotgun (WGS) entry which is preliminary data.</text>
</comment>
<name>A0ABR5SK17_9BACT</name>
<feature type="signal peptide" evidence="1">
    <location>
        <begin position="1"/>
        <end position="20"/>
    </location>
</feature>
<evidence type="ECO:0000313" key="2">
    <source>
        <dbReference type="EMBL" id="KWT92907.1"/>
    </source>
</evidence>
<gene>
    <name evidence="2" type="ORF">ASN18_0342</name>
</gene>
<sequence length="82" mass="8501">MKKILMSLVLVLGFASVAMAGYDKCAGCHNGKVSPDKAALTAKFKTAADFIKAAKESKNPMMNAVKGNEADLKAAAADLGLK</sequence>
<protein>
    <recommendedName>
        <fullName evidence="4">Cytochrome c domain-containing protein</fullName>
    </recommendedName>
</protein>
<evidence type="ECO:0000313" key="3">
    <source>
        <dbReference type="Proteomes" id="UP000060487"/>
    </source>
</evidence>
<accession>A0ABR5SK17</accession>
<dbReference type="Proteomes" id="UP000060487">
    <property type="component" value="Unassembled WGS sequence"/>
</dbReference>
<reference evidence="2 3" key="1">
    <citation type="submission" date="2015-11" db="EMBL/GenBank/DDBJ databases">
        <authorList>
            <person name="Lin W."/>
        </authorList>
    </citation>
    <scope>NUCLEOTIDE SEQUENCE [LARGE SCALE GENOMIC DNA]</scope>
    <source>
        <strain evidence="2 3">HCH-1</strain>
    </source>
</reference>
<proteinExistence type="predicted"/>
<feature type="chain" id="PRO_5045792241" description="Cytochrome c domain-containing protein" evidence="1">
    <location>
        <begin position="21"/>
        <end position="82"/>
    </location>
</feature>
<evidence type="ECO:0000256" key="1">
    <source>
        <dbReference type="SAM" id="SignalP"/>
    </source>
</evidence>